<evidence type="ECO:0000313" key="1">
    <source>
        <dbReference type="EMBL" id="KAL3650659.1"/>
    </source>
</evidence>
<dbReference type="PANTHER" id="PTHR35730:SF2">
    <property type="entry name" value="KINETOCHORE PROTEIN SPC24 HOMOLOG-RELATED"/>
    <property type="match status" value="1"/>
</dbReference>
<proteinExistence type="predicted"/>
<comment type="caution">
    <text evidence="1">The sequence shown here is derived from an EMBL/GenBank/DDBJ whole genome shotgun (WGS) entry which is preliminary data.</text>
</comment>
<dbReference type="InterPro" id="IPR044951">
    <property type="entry name" value="SPC24-like"/>
</dbReference>
<gene>
    <name evidence="1" type="ORF">CASFOL_007062</name>
</gene>
<dbReference type="Gene3D" id="3.30.160.570">
    <property type="entry name" value="Ncd80 complex, Spc24 subunit"/>
    <property type="match status" value="1"/>
</dbReference>
<name>A0ABD3ECA2_9LAMI</name>
<keyword evidence="2" id="KW-1185">Reference proteome</keyword>
<dbReference type="AlphaFoldDB" id="A0ABD3ECA2"/>
<organism evidence="1 2">
    <name type="scientific">Castilleja foliolosa</name>
    <dbReference type="NCBI Taxonomy" id="1961234"/>
    <lineage>
        <taxon>Eukaryota</taxon>
        <taxon>Viridiplantae</taxon>
        <taxon>Streptophyta</taxon>
        <taxon>Embryophyta</taxon>
        <taxon>Tracheophyta</taxon>
        <taxon>Spermatophyta</taxon>
        <taxon>Magnoliopsida</taxon>
        <taxon>eudicotyledons</taxon>
        <taxon>Gunneridae</taxon>
        <taxon>Pentapetalae</taxon>
        <taxon>asterids</taxon>
        <taxon>lamiids</taxon>
        <taxon>Lamiales</taxon>
        <taxon>Orobanchaceae</taxon>
        <taxon>Pedicularideae</taxon>
        <taxon>Castillejinae</taxon>
        <taxon>Castilleja</taxon>
    </lineage>
</organism>
<reference evidence="2" key="1">
    <citation type="journal article" date="2024" name="IScience">
        <title>Strigolactones Initiate the Formation of Haustorium-like Structures in Castilleja.</title>
        <authorList>
            <person name="Buerger M."/>
            <person name="Peterson D."/>
            <person name="Chory J."/>
        </authorList>
    </citation>
    <scope>NUCLEOTIDE SEQUENCE [LARGE SCALE GENOMIC DNA]</scope>
</reference>
<accession>A0ABD3ECA2</accession>
<dbReference type="EMBL" id="JAVIJP010000007">
    <property type="protein sequence ID" value="KAL3650659.1"/>
    <property type="molecule type" value="Genomic_DNA"/>
</dbReference>
<protein>
    <submittedName>
        <fullName evidence="1">Uncharacterized protein</fullName>
    </submittedName>
</protein>
<sequence>MKLSMYASVTNIIPYLDDSSKISGHIVTRDKKVVKKFEFDPSEVTSFDTCNDIWKMINS</sequence>
<dbReference type="Proteomes" id="UP001632038">
    <property type="component" value="Unassembled WGS sequence"/>
</dbReference>
<evidence type="ECO:0000313" key="2">
    <source>
        <dbReference type="Proteomes" id="UP001632038"/>
    </source>
</evidence>
<dbReference type="PANTHER" id="PTHR35730">
    <property type="entry name" value="KINETOCHORE PROTEIN SPC24 HOMOLOG-RELATED"/>
    <property type="match status" value="1"/>
</dbReference>